<evidence type="ECO:0000256" key="12">
    <source>
        <dbReference type="ARBA" id="ARBA00048273"/>
    </source>
</evidence>
<gene>
    <name evidence="14" type="primary">gloA</name>
    <name evidence="14" type="ORF">FE795_03360</name>
</gene>
<feature type="domain" description="VOC" evidence="13">
    <location>
        <begin position="9"/>
        <end position="133"/>
    </location>
</feature>
<evidence type="ECO:0000256" key="5">
    <source>
        <dbReference type="ARBA" id="ARBA00022723"/>
    </source>
</evidence>
<accession>A0ABX8SW98</accession>
<keyword evidence="5" id="KW-0479">Metal-binding</keyword>
<protein>
    <recommendedName>
        <fullName evidence="4">lactoylglutathione lyase</fullName>
        <ecNumber evidence="4">4.4.1.5</ecNumber>
    </recommendedName>
    <alternativeName>
        <fullName evidence="9">Aldoketomutase</fullName>
    </alternativeName>
    <alternativeName>
        <fullName evidence="8">Glyoxalase I</fullName>
    </alternativeName>
    <alternativeName>
        <fullName evidence="7">Ketone-aldehyde mutase</fullName>
    </alternativeName>
    <alternativeName>
        <fullName evidence="10">Methylglyoxalase</fullName>
    </alternativeName>
    <alternativeName>
        <fullName evidence="11">S-D-lactoylglutathione methylglyoxal lyase</fullName>
    </alternativeName>
</protein>
<evidence type="ECO:0000256" key="9">
    <source>
        <dbReference type="ARBA" id="ARBA00030892"/>
    </source>
</evidence>
<reference evidence="14 15" key="1">
    <citation type="submission" date="2020-02" db="EMBL/GenBank/DDBJ databases">
        <title>Partial ammonium oxidation to N2 by heterotrophic bacteria.</title>
        <authorList>
            <person name="Wu M."/>
        </authorList>
    </citation>
    <scope>NUCLEOTIDE SEQUENCE [LARGE SCALE GENOMIC DNA]</scope>
    <source>
        <strain evidence="14 15">HO-1</strain>
    </source>
</reference>
<dbReference type="PROSITE" id="PS00934">
    <property type="entry name" value="GLYOXALASE_I_1"/>
    <property type="match status" value="1"/>
</dbReference>
<dbReference type="InterPro" id="IPR037523">
    <property type="entry name" value="VOC_core"/>
</dbReference>
<dbReference type="InterPro" id="IPR004360">
    <property type="entry name" value="Glyas_Fos-R_dOase_dom"/>
</dbReference>
<evidence type="ECO:0000256" key="8">
    <source>
        <dbReference type="ARBA" id="ARBA00030537"/>
    </source>
</evidence>
<comment type="cofactor">
    <cofactor evidence="1">
        <name>Ni(2+)</name>
        <dbReference type="ChEBI" id="CHEBI:49786"/>
    </cofactor>
</comment>
<proteinExistence type="inferred from homology"/>
<dbReference type="Pfam" id="PF00903">
    <property type="entry name" value="Glyoxalase"/>
    <property type="match status" value="1"/>
</dbReference>
<evidence type="ECO:0000256" key="10">
    <source>
        <dbReference type="ARBA" id="ARBA00032460"/>
    </source>
</evidence>
<keyword evidence="15" id="KW-1185">Reference proteome</keyword>
<evidence type="ECO:0000256" key="7">
    <source>
        <dbReference type="ARBA" id="ARBA00030291"/>
    </source>
</evidence>
<dbReference type="EC" id="4.4.1.5" evidence="4"/>
<evidence type="ECO:0000256" key="4">
    <source>
        <dbReference type="ARBA" id="ARBA00012081"/>
    </source>
</evidence>
<evidence type="ECO:0000259" key="13">
    <source>
        <dbReference type="PROSITE" id="PS51819"/>
    </source>
</evidence>
<name>A0ABX8SW98_9BURK</name>
<evidence type="ECO:0000313" key="15">
    <source>
        <dbReference type="Proteomes" id="UP000826050"/>
    </source>
</evidence>
<evidence type="ECO:0000256" key="6">
    <source>
        <dbReference type="ARBA" id="ARBA00023239"/>
    </source>
</evidence>
<comment type="catalytic activity">
    <reaction evidence="12">
        <text>(R)-S-lactoylglutathione = methylglyoxal + glutathione</text>
        <dbReference type="Rhea" id="RHEA:19069"/>
        <dbReference type="ChEBI" id="CHEBI:17158"/>
        <dbReference type="ChEBI" id="CHEBI:57474"/>
        <dbReference type="ChEBI" id="CHEBI:57925"/>
        <dbReference type="EC" id="4.4.1.5"/>
    </reaction>
</comment>
<sequence>MSTSTIQFGLDHVMLRVLDLDRSLAFYRDVLGMQVVRHTDYESGRFTNVFLSFDPSTQSSLELTWNWDQDEPYEKGGAFGHLALMVRDVRQAVDYLQEQGVRIKTPPKQMSHGKRTIAFVFDPDDYLIELVEPLA</sequence>
<dbReference type="InterPro" id="IPR004361">
    <property type="entry name" value="Glyoxalase_1"/>
</dbReference>
<dbReference type="PANTHER" id="PTHR46036:SF5">
    <property type="entry name" value="LACTOYLGLUTATHIONE LYASE"/>
    <property type="match status" value="1"/>
</dbReference>
<dbReference type="PROSITE" id="PS51819">
    <property type="entry name" value="VOC"/>
    <property type="match status" value="1"/>
</dbReference>
<evidence type="ECO:0000256" key="11">
    <source>
        <dbReference type="ARBA" id="ARBA00033298"/>
    </source>
</evidence>
<dbReference type="RefSeq" id="WP_219235680.1">
    <property type="nucleotide sequence ID" value="NZ_CP049362.1"/>
</dbReference>
<evidence type="ECO:0000313" key="14">
    <source>
        <dbReference type="EMBL" id="QXX78144.1"/>
    </source>
</evidence>
<dbReference type="InterPro" id="IPR018146">
    <property type="entry name" value="Glyoxalase_1_CS"/>
</dbReference>
<evidence type="ECO:0000256" key="2">
    <source>
        <dbReference type="ARBA" id="ARBA00005008"/>
    </source>
</evidence>
<dbReference type="PANTHER" id="PTHR46036">
    <property type="entry name" value="LACTOYLGLUTATHIONE LYASE"/>
    <property type="match status" value="1"/>
</dbReference>
<comment type="pathway">
    <text evidence="2">Secondary metabolite metabolism; methylglyoxal degradation; (R)-lactate from methylglyoxal: step 1/2.</text>
</comment>
<comment type="similarity">
    <text evidence="3">Belongs to the glyoxalase I family.</text>
</comment>
<dbReference type="GO" id="GO:0004462">
    <property type="term" value="F:lactoylglutathione lyase activity"/>
    <property type="evidence" value="ECO:0007669"/>
    <property type="project" value="UniProtKB-EC"/>
</dbReference>
<dbReference type="NCBIfam" id="TIGR00068">
    <property type="entry name" value="glyox_I"/>
    <property type="match status" value="1"/>
</dbReference>
<organism evidence="14 15">
    <name type="scientific">Alcaligenes ammonioxydans</name>
    <dbReference type="NCBI Taxonomy" id="2582914"/>
    <lineage>
        <taxon>Bacteria</taxon>
        <taxon>Pseudomonadati</taxon>
        <taxon>Pseudomonadota</taxon>
        <taxon>Betaproteobacteria</taxon>
        <taxon>Burkholderiales</taxon>
        <taxon>Alcaligenaceae</taxon>
        <taxon>Alcaligenes</taxon>
    </lineage>
</organism>
<dbReference type="Proteomes" id="UP000826050">
    <property type="component" value="Chromosome"/>
</dbReference>
<evidence type="ECO:0000256" key="3">
    <source>
        <dbReference type="ARBA" id="ARBA00010363"/>
    </source>
</evidence>
<dbReference type="EMBL" id="CP049362">
    <property type="protein sequence ID" value="QXX78144.1"/>
    <property type="molecule type" value="Genomic_DNA"/>
</dbReference>
<evidence type="ECO:0000256" key="1">
    <source>
        <dbReference type="ARBA" id="ARBA00001967"/>
    </source>
</evidence>
<keyword evidence="6 14" id="KW-0456">Lyase</keyword>